<dbReference type="AlphaFoldDB" id="A0A5A7UHH1"/>
<dbReference type="EMBL" id="SSTE01008830">
    <property type="protein sequence ID" value="KAA0054730.1"/>
    <property type="molecule type" value="Genomic_DNA"/>
</dbReference>
<sequence length="165" mass="19435">MDEQTNVQVQAVHQDVERLKYQLTKVLELLNVGKDTCYDRMVGSVLTNFSDVITIGERIKSEVKNGRITDPLQRQKRMMATKKKEEELHALFNNNDEEKIGCVGGKQCLFHLEGDDRYIEDHYKFKNEVQNLMDAEVLLVRQMSIQLMLYPVRRLQMRQHLCRNH</sequence>
<protein>
    <submittedName>
        <fullName evidence="1">Uncharacterized protein</fullName>
    </submittedName>
</protein>
<proteinExistence type="predicted"/>
<dbReference type="EMBL" id="SSTD01020124">
    <property type="protein sequence ID" value="TYJ95621.1"/>
    <property type="molecule type" value="Genomic_DNA"/>
</dbReference>
<evidence type="ECO:0000313" key="3">
    <source>
        <dbReference type="Proteomes" id="UP000321393"/>
    </source>
</evidence>
<organism evidence="1 3">
    <name type="scientific">Cucumis melo var. makuwa</name>
    <name type="common">Oriental melon</name>
    <dbReference type="NCBI Taxonomy" id="1194695"/>
    <lineage>
        <taxon>Eukaryota</taxon>
        <taxon>Viridiplantae</taxon>
        <taxon>Streptophyta</taxon>
        <taxon>Embryophyta</taxon>
        <taxon>Tracheophyta</taxon>
        <taxon>Spermatophyta</taxon>
        <taxon>Magnoliopsida</taxon>
        <taxon>eudicotyledons</taxon>
        <taxon>Gunneridae</taxon>
        <taxon>Pentapetalae</taxon>
        <taxon>rosids</taxon>
        <taxon>fabids</taxon>
        <taxon>Cucurbitales</taxon>
        <taxon>Cucurbitaceae</taxon>
        <taxon>Benincaseae</taxon>
        <taxon>Cucumis</taxon>
    </lineage>
</organism>
<comment type="caution">
    <text evidence="1">The sequence shown here is derived from an EMBL/GenBank/DDBJ whole genome shotgun (WGS) entry which is preliminary data.</text>
</comment>
<reference evidence="3 4" key="1">
    <citation type="submission" date="2019-08" db="EMBL/GenBank/DDBJ databases">
        <title>Draft genome sequences of two oriental melons (Cucumis melo L. var makuwa).</title>
        <authorList>
            <person name="Kwon S.-Y."/>
        </authorList>
    </citation>
    <scope>NUCLEOTIDE SEQUENCE [LARGE SCALE GENOMIC DNA]</scope>
    <source>
        <strain evidence="4">cv. Chang Bougi</strain>
        <strain evidence="3">cv. SW 3</strain>
        <tissue evidence="1">Leaf</tissue>
    </source>
</reference>
<evidence type="ECO:0000313" key="1">
    <source>
        <dbReference type="EMBL" id="KAA0054730.1"/>
    </source>
</evidence>
<evidence type="ECO:0000313" key="4">
    <source>
        <dbReference type="Proteomes" id="UP000321947"/>
    </source>
</evidence>
<evidence type="ECO:0000313" key="2">
    <source>
        <dbReference type="EMBL" id="TYJ95621.1"/>
    </source>
</evidence>
<dbReference type="Proteomes" id="UP000321947">
    <property type="component" value="Unassembled WGS sequence"/>
</dbReference>
<dbReference type="Proteomes" id="UP000321393">
    <property type="component" value="Unassembled WGS sequence"/>
</dbReference>
<gene>
    <name evidence="2" type="ORF">E5676_scaffold104G00390</name>
    <name evidence="1" type="ORF">E6C27_scaffold24G005590</name>
</gene>
<accession>A0A5A7UHH1</accession>
<name>A0A5A7UHH1_CUCMM</name>